<dbReference type="Proteomes" id="UP000433406">
    <property type="component" value="Unassembled WGS sequence"/>
</dbReference>
<proteinExistence type="predicted"/>
<dbReference type="InterPro" id="IPR007410">
    <property type="entry name" value="LpqE-like"/>
</dbReference>
<dbReference type="PANTHER" id="PTHR36302:SF1">
    <property type="entry name" value="COPPER CHAPERONE PCU(A)C"/>
    <property type="match status" value="1"/>
</dbReference>
<accession>A0A6I3J3A5</accession>
<protein>
    <submittedName>
        <fullName evidence="3">Copper chaperone PCu(A)C</fullName>
    </submittedName>
</protein>
<evidence type="ECO:0000256" key="2">
    <source>
        <dbReference type="SAM" id="SignalP"/>
    </source>
</evidence>
<evidence type="ECO:0000256" key="1">
    <source>
        <dbReference type="SAM" id="MobiDB-lite"/>
    </source>
</evidence>
<feature type="compositionally biased region" description="Low complexity" evidence="1">
    <location>
        <begin position="44"/>
        <end position="58"/>
    </location>
</feature>
<keyword evidence="4" id="KW-1185">Reference proteome</keyword>
<feature type="region of interest" description="Disordered" evidence="1">
    <location>
        <begin position="1"/>
        <end position="21"/>
    </location>
</feature>
<dbReference type="EMBL" id="WLCI01000008">
    <property type="protein sequence ID" value="MTB95096.1"/>
    <property type="molecule type" value="Genomic_DNA"/>
</dbReference>
<evidence type="ECO:0000313" key="4">
    <source>
        <dbReference type="Proteomes" id="UP000433406"/>
    </source>
</evidence>
<feature type="region of interest" description="Disordered" evidence="1">
    <location>
        <begin position="184"/>
        <end position="208"/>
    </location>
</feature>
<evidence type="ECO:0000313" key="3">
    <source>
        <dbReference type="EMBL" id="MTB95096.1"/>
    </source>
</evidence>
<dbReference type="RefSeq" id="WP_154614787.1">
    <property type="nucleotide sequence ID" value="NZ_CP053660.1"/>
</dbReference>
<dbReference type="Gene3D" id="2.60.40.1890">
    <property type="entry name" value="PCu(A)C copper chaperone"/>
    <property type="match status" value="1"/>
</dbReference>
<feature type="signal peptide" evidence="2">
    <location>
        <begin position="1"/>
        <end position="37"/>
    </location>
</feature>
<feature type="chain" id="PRO_5038335322" evidence="2">
    <location>
        <begin position="38"/>
        <end position="208"/>
    </location>
</feature>
<gene>
    <name evidence="3" type="ORF">GGQ22_08345</name>
</gene>
<feature type="compositionally biased region" description="Low complexity" evidence="1">
    <location>
        <begin position="1"/>
        <end position="12"/>
    </location>
</feature>
<name>A0A6I3J3A5_9ACTN</name>
<sequence length="208" mass="21191">MHSSTTRSSTPAPARPARRRRAALGALALAGALALTACGEDAEPSASTSESTSASTSEGAEVVVTDPWVRATDGAEDTSMTAAFMDLANDGDEDVTLVSASTDVAGMVELHEIANVDGKPVMQEAAGGIELGAGGGQLLQPGGYHVMLMDLAGELAAGEEVDLTLEFSDGSTVEVTAPVKAFTEEEGHYHDHGSHDHGSSDEGDGHSQ</sequence>
<organism evidence="3 4">
    <name type="scientific">Nocardioides marmotae</name>
    <dbReference type="NCBI Taxonomy" id="2663857"/>
    <lineage>
        <taxon>Bacteria</taxon>
        <taxon>Bacillati</taxon>
        <taxon>Actinomycetota</taxon>
        <taxon>Actinomycetes</taxon>
        <taxon>Propionibacteriales</taxon>
        <taxon>Nocardioidaceae</taxon>
        <taxon>Nocardioides</taxon>
    </lineage>
</organism>
<dbReference type="Pfam" id="PF04314">
    <property type="entry name" value="PCuAC"/>
    <property type="match status" value="1"/>
</dbReference>
<dbReference type="InterPro" id="IPR058248">
    <property type="entry name" value="Lxx211020-like"/>
</dbReference>
<dbReference type="PANTHER" id="PTHR36302">
    <property type="entry name" value="BLR7088 PROTEIN"/>
    <property type="match status" value="1"/>
</dbReference>
<dbReference type="AlphaFoldDB" id="A0A6I3J3A5"/>
<reference evidence="3 4" key="1">
    <citation type="submission" date="2019-10" db="EMBL/GenBank/DDBJ databases">
        <title>Nocardioides novel species isolated from the excrement of Marmot.</title>
        <authorList>
            <person name="Zhang G."/>
        </authorList>
    </citation>
    <scope>NUCLEOTIDE SEQUENCE [LARGE SCALE GENOMIC DNA]</scope>
    <source>
        <strain evidence="4">zg-579</strain>
    </source>
</reference>
<keyword evidence="2" id="KW-0732">Signal</keyword>
<dbReference type="InterPro" id="IPR036182">
    <property type="entry name" value="PCuAC_sf"/>
</dbReference>
<feature type="region of interest" description="Disordered" evidence="1">
    <location>
        <begin position="41"/>
        <end position="67"/>
    </location>
</feature>
<comment type="caution">
    <text evidence="3">The sequence shown here is derived from an EMBL/GenBank/DDBJ whole genome shotgun (WGS) entry which is preliminary data.</text>
</comment>
<dbReference type="SUPFAM" id="SSF110087">
    <property type="entry name" value="DR1885-like metal-binding protein"/>
    <property type="match status" value="1"/>
</dbReference>